<organism evidence="1 3">
    <name type="scientific">Pyrenophora tritici-repentis</name>
    <dbReference type="NCBI Taxonomy" id="45151"/>
    <lineage>
        <taxon>Eukaryota</taxon>
        <taxon>Fungi</taxon>
        <taxon>Dikarya</taxon>
        <taxon>Ascomycota</taxon>
        <taxon>Pezizomycotina</taxon>
        <taxon>Dothideomycetes</taxon>
        <taxon>Pleosporomycetidae</taxon>
        <taxon>Pleosporales</taxon>
        <taxon>Pleosporineae</taxon>
        <taxon>Pleosporaceae</taxon>
        <taxon>Pyrenophora</taxon>
    </lineage>
</organism>
<dbReference type="Proteomes" id="UP000249757">
    <property type="component" value="Unassembled WGS sequence"/>
</dbReference>
<dbReference type="Proteomes" id="UP000245464">
    <property type="component" value="Chromosome 2"/>
</dbReference>
<evidence type="ECO:0000313" key="4">
    <source>
        <dbReference type="Proteomes" id="UP000249757"/>
    </source>
</evidence>
<dbReference type="EMBL" id="NRDI02000002">
    <property type="protein sequence ID" value="KAI1518375.1"/>
    <property type="molecule type" value="Genomic_DNA"/>
</dbReference>
<dbReference type="OrthoDB" id="10487155at2759"/>
<keyword evidence="4" id="KW-1185">Reference proteome</keyword>
<dbReference type="AlphaFoldDB" id="A0A834VRK2"/>
<reference evidence="2" key="2">
    <citation type="submission" date="2021-05" db="EMBL/GenBank/DDBJ databases">
        <authorList>
            <person name="Moolhuijzen P.M."/>
            <person name="Moffat C.S."/>
        </authorList>
    </citation>
    <scope>NUCLEOTIDE SEQUENCE</scope>
    <source>
        <strain evidence="2">86-124</strain>
    </source>
</reference>
<reference evidence="1" key="1">
    <citation type="journal article" date="2018" name="BMC Genomics">
        <title>Comparative genomics of the wheat fungal pathogen Pyrenophora tritici-repentis reveals chromosomal variations and genome plasticity.</title>
        <authorList>
            <person name="Moolhuijzen P."/>
            <person name="See P.T."/>
            <person name="Hane J.K."/>
            <person name="Shi G."/>
            <person name="Liu Z."/>
            <person name="Oliver R.P."/>
            <person name="Moffat C.S."/>
        </authorList>
    </citation>
    <scope>NUCLEOTIDE SEQUENCE [LARGE SCALE GENOMIC DNA]</scope>
    <source>
        <strain evidence="1">M4</strain>
    </source>
</reference>
<gene>
    <name evidence="2" type="ORF">Ptr86124_001503</name>
    <name evidence="1" type="ORF">PtrM4_059040</name>
</gene>
<name>A0A834VRK2_9PLEO</name>
<comment type="caution">
    <text evidence="1">The sequence shown here is derived from an EMBL/GenBank/DDBJ whole genome shotgun (WGS) entry which is preliminary data.</text>
</comment>
<accession>A0A834VRK2</accession>
<proteinExistence type="predicted"/>
<protein>
    <submittedName>
        <fullName evidence="1">Uncharacterized protein</fullName>
    </submittedName>
</protein>
<dbReference type="EMBL" id="NQIK02000002">
    <property type="protein sequence ID" value="KAF7574281.1"/>
    <property type="molecule type" value="Genomic_DNA"/>
</dbReference>
<sequence>MFKLSFPISADSRWCYLGRGKERPRKEQVRNRKAGVKGLTCCMQERETHRTLNHATSDQFTGGGHGPPVLAAAMLCEDAQNSLAGLDADQDCNAAHLSSD</sequence>
<reference evidence="2" key="3">
    <citation type="journal article" date="2022" name="bioRxiv">
        <title>A global pangenome for the wheat fungal pathogen Pyrenophora tritici-repentis and prediction of effector protein structural homology.</title>
        <authorList>
            <person name="Moolhuijzen P."/>
            <person name="See P.T."/>
            <person name="Shi G."/>
            <person name="Powell H.R."/>
            <person name="Cockram J."/>
            <person name="Jorgensen L.N."/>
            <person name="Benslimane H."/>
            <person name="Strelkov S.E."/>
            <person name="Turner J."/>
            <person name="Liu Z."/>
            <person name="Moffat C.S."/>
        </authorList>
    </citation>
    <scope>NUCLEOTIDE SEQUENCE</scope>
    <source>
        <strain evidence="2">86-124</strain>
    </source>
</reference>
<evidence type="ECO:0000313" key="3">
    <source>
        <dbReference type="Proteomes" id="UP000245464"/>
    </source>
</evidence>
<reference evidence="4" key="4">
    <citation type="journal article" date="2022" name="Microb. Genom.">
        <title>A global pangenome for the wheat fungal pathogen Pyrenophora tritici-repentis and prediction of effector protein structural homology.</title>
        <authorList>
            <person name="Moolhuijzen P.M."/>
            <person name="See P.T."/>
            <person name="Shi G."/>
            <person name="Powell H.R."/>
            <person name="Cockram J."/>
            <person name="Jorgensen L.N."/>
            <person name="Benslimane H."/>
            <person name="Strelkov S.E."/>
            <person name="Turner J."/>
            <person name="Liu Z."/>
            <person name="Moffat C.S."/>
        </authorList>
    </citation>
    <scope>NUCLEOTIDE SEQUENCE [LARGE SCALE GENOMIC DNA]</scope>
</reference>
<evidence type="ECO:0000313" key="2">
    <source>
        <dbReference type="EMBL" id="KAI1518375.1"/>
    </source>
</evidence>
<evidence type="ECO:0000313" key="1">
    <source>
        <dbReference type="EMBL" id="KAF7574281.1"/>
    </source>
</evidence>